<protein>
    <recommendedName>
        <fullName evidence="2">DUF4280 domain-containing protein</fullName>
    </recommendedName>
</protein>
<name>A0A645EKA4_9ZZZZ</name>
<dbReference type="InterPro" id="IPR025460">
    <property type="entry name" value="DUF4280"/>
</dbReference>
<sequence length="127" mass="12094">MAIAVVAGASIMCTMGTSPGTLIATNQPTVLVGGKPIGTVADAAPFSNLVPCGMCTSMANPAVASATAAALGVLTPQPCTPTPAGVWICAGTPLIGGVPALNNTASLTCAFGGAVSITNPGQTVVAL</sequence>
<evidence type="ECO:0008006" key="2">
    <source>
        <dbReference type="Google" id="ProtNLM"/>
    </source>
</evidence>
<comment type="caution">
    <text evidence="1">The sequence shown here is derived from an EMBL/GenBank/DDBJ whole genome shotgun (WGS) entry which is preliminary data.</text>
</comment>
<organism evidence="1">
    <name type="scientific">bioreactor metagenome</name>
    <dbReference type="NCBI Taxonomy" id="1076179"/>
    <lineage>
        <taxon>unclassified sequences</taxon>
        <taxon>metagenomes</taxon>
        <taxon>ecological metagenomes</taxon>
    </lineage>
</organism>
<accession>A0A645EKA4</accession>
<evidence type="ECO:0000313" key="1">
    <source>
        <dbReference type="EMBL" id="MPN02465.1"/>
    </source>
</evidence>
<proteinExistence type="predicted"/>
<gene>
    <name evidence="1" type="ORF">SDC9_149681</name>
</gene>
<reference evidence="1" key="1">
    <citation type="submission" date="2019-08" db="EMBL/GenBank/DDBJ databases">
        <authorList>
            <person name="Kucharzyk K."/>
            <person name="Murdoch R.W."/>
            <person name="Higgins S."/>
            <person name="Loffler F."/>
        </authorList>
    </citation>
    <scope>NUCLEOTIDE SEQUENCE</scope>
</reference>
<dbReference type="EMBL" id="VSSQ01048418">
    <property type="protein sequence ID" value="MPN02465.1"/>
    <property type="molecule type" value="Genomic_DNA"/>
</dbReference>
<dbReference type="AlphaFoldDB" id="A0A645EKA4"/>
<dbReference type="Pfam" id="PF14107">
    <property type="entry name" value="DUF4280"/>
    <property type="match status" value="1"/>
</dbReference>